<evidence type="ECO:0000259" key="1">
    <source>
        <dbReference type="PROSITE" id="PS51186"/>
    </source>
</evidence>
<dbReference type="RefSeq" id="WP_041959424.1">
    <property type="nucleotide sequence ID" value="NZ_JAOQNC010000001.1"/>
</dbReference>
<accession>A0A0A3YM00</accession>
<proteinExistence type="predicted"/>
<dbReference type="CDD" id="cd04301">
    <property type="entry name" value="NAT_SF"/>
    <property type="match status" value="1"/>
</dbReference>
<dbReference type="PROSITE" id="PS51186">
    <property type="entry name" value="GNAT"/>
    <property type="match status" value="1"/>
</dbReference>
<gene>
    <name evidence="2" type="ORF">MA20_35760</name>
</gene>
<dbReference type="InterPro" id="IPR052729">
    <property type="entry name" value="Acyl/Acetyltrans_Enzymes"/>
</dbReference>
<dbReference type="PANTHER" id="PTHR47237">
    <property type="entry name" value="SLL0310 PROTEIN"/>
    <property type="match status" value="1"/>
</dbReference>
<feature type="domain" description="N-acetyltransferase" evidence="1">
    <location>
        <begin position="4"/>
        <end position="136"/>
    </location>
</feature>
<name>A0A0A3YM00_BRAJP</name>
<dbReference type="Pfam" id="PF00583">
    <property type="entry name" value="Acetyltransf_1"/>
    <property type="match status" value="1"/>
</dbReference>
<dbReference type="Gene3D" id="3.40.630.90">
    <property type="match status" value="1"/>
</dbReference>
<dbReference type="InterPro" id="IPR041496">
    <property type="entry name" value="YitH/HolE_GNAT"/>
</dbReference>
<evidence type="ECO:0000313" key="3">
    <source>
        <dbReference type="Proteomes" id="UP000030377"/>
    </source>
</evidence>
<sequence length="280" mass="29554">MSDLQIRNLRPEEIAIAVDWAASEGWNPGLGDAACFAIPDAKGFFVGEIDGEPVATVSCVNYDDRFAFLGFYIVRSGFRGAGHGLRIWNAAIAHAGARVIGLDGVVAQQDNYKKSGFQLAYANIRYGGIVAAPPNPPAEIVALDNIPFALVEADDATVFPAARSAFLRAWINTSGHLGGALLRDGKLAAWGVIRPCRTGHKIGPLVADDRGAADAIVQALLASAGGGEVFLDVPAINREAIALAESLGLKPVFETARMYTGPIPPLRIDRVFGVTSFELG</sequence>
<dbReference type="AlphaFoldDB" id="A0A0A3YM00"/>
<dbReference type="STRING" id="375.BKD09_RS23245"/>
<dbReference type="SUPFAM" id="SSF55729">
    <property type="entry name" value="Acyl-CoA N-acyltransferases (Nat)"/>
    <property type="match status" value="1"/>
</dbReference>
<organism evidence="2 3">
    <name type="scientific">Bradyrhizobium japonicum</name>
    <dbReference type="NCBI Taxonomy" id="375"/>
    <lineage>
        <taxon>Bacteria</taxon>
        <taxon>Pseudomonadati</taxon>
        <taxon>Pseudomonadota</taxon>
        <taxon>Alphaproteobacteria</taxon>
        <taxon>Hyphomicrobiales</taxon>
        <taxon>Nitrobacteraceae</taxon>
        <taxon>Bradyrhizobium</taxon>
    </lineage>
</organism>
<dbReference type="InterPro" id="IPR000182">
    <property type="entry name" value="GNAT_dom"/>
</dbReference>
<dbReference type="Proteomes" id="UP000030377">
    <property type="component" value="Unassembled WGS sequence"/>
</dbReference>
<dbReference type="EMBL" id="JRPN01000028">
    <property type="protein sequence ID" value="KGT74728.1"/>
    <property type="molecule type" value="Genomic_DNA"/>
</dbReference>
<evidence type="ECO:0000313" key="2">
    <source>
        <dbReference type="EMBL" id="KGT74728.1"/>
    </source>
</evidence>
<dbReference type="InterPro" id="IPR016181">
    <property type="entry name" value="Acyl_CoA_acyltransferase"/>
</dbReference>
<comment type="caution">
    <text evidence="2">The sequence shown here is derived from an EMBL/GenBank/DDBJ whole genome shotgun (WGS) entry which is preliminary data.</text>
</comment>
<dbReference type="Pfam" id="PF18014">
    <property type="entry name" value="Acetyltransf_18"/>
    <property type="match status" value="1"/>
</dbReference>
<keyword evidence="2" id="KW-0808">Transferase</keyword>
<dbReference type="PANTHER" id="PTHR47237:SF1">
    <property type="entry name" value="SLL0310 PROTEIN"/>
    <property type="match status" value="1"/>
</dbReference>
<protein>
    <submittedName>
        <fullName evidence="2">GCN5 family acetyltransferase</fullName>
    </submittedName>
</protein>
<reference evidence="2 3" key="1">
    <citation type="submission" date="2014-09" db="EMBL/GenBank/DDBJ databases">
        <title>Draft genome of Bradyrhizobium japonicum Is-34.</title>
        <authorList>
            <person name="Tsurumaru H."/>
            <person name="Yamakawa T."/>
            <person name="Hashimoto S."/>
            <person name="Okizaki K."/>
            <person name="Kanesaki Y."/>
            <person name="Yoshikawa H."/>
            <person name="Yajima S."/>
        </authorList>
    </citation>
    <scope>NUCLEOTIDE SEQUENCE [LARGE SCALE GENOMIC DNA]</scope>
    <source>
        <strain evidence="2 3">Is-34</strain>
    </source>
</reference>
<dbReference type="GO" id="GO:0016747">
    <property type="term" value="F:acyltransferase activity, transferring groups other than amino-acyl groups"/>
    <property type="evidence" value="ECO:0007669"/>
    <property type="project" value="InterPro"/>
</dbReference>